<sequence>MTETWKKNILQQLAIAYEIRQRQADPSLELEEFPKPAPPQVDLLQIYTDVLDEKDSPGAAAKRINDWVLSVPESDTYYDISVAYYEVLRVLFDGARGLSSRKYLGILAYLAVELANLPDVYNNRDEPIVIEGGVVIQPGQKIQLPCETGGVLWSTLPNFALYIRDDLQGGPLRLRKATAIGHGNQQLASEPEDRYTNVNTFAAMIAQQNPPQGSPLCSCVDFAFATLAFLEHGSDTNYGREAHLAVRAAASWLTIAGAQVVAAGSPSTKYDYTSGSLWKAEGGTNTVDVKRLQFWKDRFQQVRDSGRLASREAVDAVEEATGALDKLIATQGGNS</sequence>
<protein>
    <submittedName>
        <fullName evidence="1">Uncharacterized protein</fullName>
    </submittedName>
</protein>
<dbReference type="RefSeq" id="XP_008020875.1">
    <property type="nucleotide sequence ID" value="XM_008022684.1"/>
</dbReference>
<dbReference type="Proteomes" id="UP000016935">
    <property type="component" value="Unassembled WGS sequence"/>
</dbReference>
<accession>R0KVP1</accession>
<evidence type="ECO:0000313" key="2">
    <source>
        <dbReference type="Proteomes" id="UP000016935"/>
    </source>
</evidence>
<reference evidence="1 2" key="1">
    <citation type="journal article" date="2012" name="PLoS Pathog.">
        <title>Diverse lifestyles and strategies of plant pathogenesis encoded in the genomes of eighteen Dothideomycetes fungi.</title>
        <authorList>
            <person name="Ohm R.A."/>
            <person name="Feau N."/>
            <person name="Henrissat B."/>
            <person name="Schoch C.L."/>
            <person name="Horwitz B.A."/>
            <person name="Barry K.W."/>
            <person name="Condon B.J."/>
            <person name="Copeland A.C."/>
            <person name="Dhillon B."/>
            <person name="Glaser F."/>
            <person name="Hesse C.N."/>
            <person name="Kosti I."/>
            <person name="LaButti K."/>
            <person name="Lindquist E.A."/>
            <person name="Lucas S."/>
            <person name="Salamov A.A."/>
            <person name="Bradshaw R.E."/>
            <person name="Ciuffetti L."/>
            <person name="Hamelin R.C."/>
            <person name="Kema G.H.J."/>
            <person name="Lawrence C."/>
            <person name="Scott J.A."/>
            <person name="Spatafora J.W."/>
            <person name="Turgeon B.G."/>
            <person name="de Wit P.J.G.M."/>
            <person name="Zhong S."/>
            <person name="Goodwin S.B."/>
            <person name="Grigoriev I.V."/>
        </authorList>
    </citation>
    <scope>NUCLEOTIDE SEQUENCE [LARGE SCALE GENOMIC DNA]</scope>
    <source>
        <strain evidence="2">28A</strain>
    </source>
</reference>
<dbReference type="AlphaFoldDB" id="R0KVP1"/>
<evidence type="ECO:0000313" key="1">
    <source>
        <dbReference type="EMBL" id="EOA91827.1"/>
    </source>
</evidence>
<reference evidence="1 2" key="2">
    <citation type="journal article" date="2013" name="PLoS Genet.">
        <title>Comparative genome structure, secondary metabolite, and effector coding capacity across Cochliobolus pathogens.</title>
        <authorList>
            <person name="Condon B.J."/>
            <person name="Leng Y."/>
            <person name="Wu D."/>
            <person name="Bushley K.E."/>
            <person name="Ohm R.A."/>
            <person name="Otillar R."/>
            <person name="Martin J."/>
            <person name="Schackwitz W."/>
            <person name="Grimwood J."/>
            <person name="MohdZainudin N."/>
            <person name="Xue C."/>
            <person name="Wang R."/>
            <person name="Manning V.A."/>
            <person name="Dhillon B."/>
            <person name="Tu Z.J."/>
            <person name="Steffenson B.J."/>
            <person name="Salamov A."/>
            <person name="Sun H."/>
            <person name="Lowry S."/>
            <person name="LaButti K."/>
            <person name="Han J."/>
            <person name="Copeland A."/>
            <person name="Lindquist E."/>
            <person name="Barry K."/>
            <person name="Schmutz J."/>
            <person name="Baker S.E."/>
            <person name="Ciuffetti L.M."/>
            <person name="Grigoriev I.V."/>
            <person name="Zhong S."/>
            <person name="Turgeon B.G."/>
        </authorList>
    </citation>
    <scope>NUCLEOTIDE SEQUENCE [LARGE SCALE GENOMIC DNA]</scope>
    <source>
        <strain evidence="2">28A</strain>
    </source>
</reference>
<gene>
    <name evidence="1" type="ORF">SETTUDRAFT_178225</name>
</gene>
<keyword evidence="2" id="KW-1185">Reference proteome</keyword>
<dbReference type="STRING" id="671987.R0KVP1"/>
<dbReference type="GeneID" id="19401593"/>
<dbReference type="OrthoDB" id="3753404at2759"/>
<organism evidence="1 2">
    <name type="scientific">Exserohilum turcicum (strain 28A)</name>
    <name type="common">Northern leaf blight fungus</name>
    <name type="synonym">Setosphaeria turcica</name>
    <dbReference type="NCBI Taxonomy" id="671987"/>
    <lineage>
        <taxon>Eukaryota</taxon>
        <taxon>Fungi</taxon>
        <taxon>Dikarya</taxon>
        <taxon>Ascomycota</taxon>
        <taxon>Pezizomycotina</taxon>
        <taxon>Dothideomycetes</taxon>
        <taxon>Pleosporomycetidae</taxon>
        <taxon>Pleosporales</taxon>
        <taxon>Pleosporineae</taxon>
        <taxon>Pleosporaceae</taxon>
        <taxon>Exserohilum</taxon>
    </lineage>
</organism>
<dbReference type="EMBL" id="KB908481">
    <property type="protein sequence ID" value="EOA91827.1"/>
    <property type="molecule type" value="Genomic_DNA"/>
</dbReference>
<dbReference type="HOGENOM" id="CLU_871480_0_0_1"/>
<name>R0KVP1_EXST2</name>
<dbReference type="Pfam" id="PF12311">
    <property type="entry name" value="DUF3632"/>
    <property type="match status" value="1"/>
</dbReference>
<proteinExistence type="predicted"/>
<dbReference type="InterPro" id="IPR022085">
    <property type="entry name" value="OpdG"/>
</dbReference>